<evidence type="ECO:0000256" key="6">
    <source>
        <dbReference type="ARBA" id="ARBA00022989"/>
    </source>
</evidence>
<feature type="transmembrane region" description="Helical" evidence="8">
    <location>
        <begin position="294"/>
        <end position="315"/>
    </location>
</feature>
<dbReference type="PANTHER" id="PTHR31686:SF1">
    <property type="entry name" value="SULFITE EFFLUX PUMP SSU1"/>
    <property type="match status" value="1"/>
</dbReference>
<evidence type="ECO:0000256" key="7">
    <source>
        <dbReference type="ARBA" id="ARBA00023136"/>
    </source>
</evidence>
<keyword evidence="4" id="KW-1003">Cell membrane</keyword>
<feature type="transmembrane region" description="Helical" evidence="8">
    <location>
        <begin position="182"/>
        <end position="205"/>
    </location>
</feature>
<dbReference type="Gene3D" id="1.50.10.150">
    <property type="entry name" value="Voltage-dependent anion channel"/>
    <property type="match status" value="1"/>
</dbReference>
<feature type="transmembrane region" description="Helical" evidence="8">
    <location>
        <begin position="120"/>
        <end position="138"/>
    </location>
</feature>
<reference evidence="10" key="1">
    <citation type="journal article" date="2019" name="Int. J. Syst. Evol. Microbiol.">
        <title>The Global Catalogue of Microorganisms (GCM) 10K type strain sequencing project: providing services to taxonomists for standard genome sequencing and annotation.</title>
        <authorList>
            <consortium name="The Broad Institute Genomics Platform"/>
            <consortium name="The Broad Institute Genome Sequencing Center for Infectious Disease"/>
            <person name="Wu L."/>
            <person name="Ma J."/>
        </authorList>
    </citation>
    <scope>NUCLEOTIDE SEQUENCE [LARGE SCALE GENOMIC DNA]</scope>
    <source>
        <strain evidence="10">JCM 3272</strain>
    </source>
</reference>
<dbReference type="Proteomes" id="UP001501444">
    <property type="component" value="Unassembled WGS sequence"/>
</dbReference>
<keyword evidence="10" id="KW-1185">Reference proteome</keyword>
<dbReference type="InterPro" id="IPR038665">
    <property type="entry name" value="Voltage-dep_anion_channel_sf"/>
</dbReference>
<feature type="transmembrane region" description="Helical" evidence="8">
    <location>
        <begin position="94"/>
        <end position="113"/>
    </location>
</feature>
<protein>
    <submittedName>
        <fullName evidence="9">TDT family transporter</fullName>
    </submittedName>
</protein>
<organism evidence="9 10">
    <name type="scientific">Dactylosporangium salmoneum</name>
    <dbReference type="NCBI Taxonomy" id="53361"/>
    <lineage>
        <taxon>Bacteria</taxon>
        <taxon>Bacillati</taxon>
        <taxon>Actinomycetota</taxon>
        <taxon>Actinomycetes</taxon>
        <taxon>Micromonosporales</taxon>
        <taxon>Micromonosporaceae</taxon>
        <taxon>Dactylosporangium</taxon>
    </lineage>
</organism>
<dbReference type="EMBL" id="BAAARV010000015">
    <property type="protein sequence ID" value="GAA2335057.1"/>
    <property type="molecule type" value="Genomic_DNA"/>
</dbReference>
<feature type="transmembrane region" description="Helical" evidence="8">
    <location>
        <begin position="321"/>
        <end position="346"/>
    </location>
</feature>
<evidence type="ECO:0000256" key="2">
    <source>
        <dbReference type="ARBA" id="ARBA00008566"/>
    </source>
</evidence>
<sequence>MTALLTAPAAAATTHPQPPARLGPNWFTTVMGTGIVAVAATTLPLHAPALRPVAIAVWALAAALLVVLSAAWVAQRHRPAAADQVTAQFWGAPPMAALTVGGGALVLGLPAAVPLDAVCWLIGTAGGLATAVAIPYRMMTGRPAAPDAAFGGWLMPVVPPMVSAANAALLAPHLTGPLRLDLVLAGYALFGVSLAATVVMLPQLWSRLVHHGPGPAALAPTWWIVLGPLGQSITAAHLLGTVAATTLPAPYGPAAQAFAVLYGLPTLGFALLWLALAAALTLRAARHGGLPFTLAWWAFVFPVGTLVTGTAGLAARTHATALTALAVALYALLATAWATAATRTLAMALREIRQKA</sequence>
<comment type="similarity">
    <text evidence="2">Belongs to the tellurite-resistance/dicarboxylate transporter (TDT) family.</text>
</comment>
<keyword evidence="7 8" id="KW-0472">Membrane</keyword>
<keyword evidence="6 8" id="KW-1133">Transmembrane helix</keyword>
<evidence type="ECO:0000256" key="1">
    <source>
        <dbReference type="ARBA" id="ARBA00004651"/>
    </source>
</evidence>
<comment type="caution">
    <text evidence="9">The sequence shown here is derived from an EMBL/GenBank/DDBJ whole genome shotgun (WGS) entry which is preliminary data.</text>
</comment>
<evidence type="ECO:0000256" key="4">
    <source>
        <dbReference type="ARBA" id="ARBA00022475"/>
    </source>
</evidence>
<evidence type="ECO:0000313" key="10">
    <source>
        <dbReference type="Proteomes" id="UP001501444"/>
    </source>
</evidence>
<evidence type="ECO:0000256" key="3">
    <source>
        <dbReference type="ARBA" id="ARBA00022448"/>
    </source>
</evidence>
<accession>A0ABP5SN39</accession>
<dbReference type="InterPro" id="IPR051629">
    <property type="entry name" value="Sulfite_efflux_TDT"/>
</dbReference>
<feature type="transmembrane region" description="Helical" evidence="8">
    <location>
        <begin position="257"/>
        <end position="282"/>
    </location>
</feature>
<evidence type="ECO:0000313" key="9">
    <source>
        <dbReference type="EMBL" id="GAA2335057.1"/>
    </source>
</evidence>
<proteinExistence type="inferred from homology"/>
<feature type="transmembrane region" description="Helical" evidence="8">
    <location>
        <begin position="26"/>
        <end position="46"/>
    </location>
</feature>
<evidence type="ECO:0000256" key="5">
    <source>
        <dbReference type="ARBA" id="ARBA00022692"/>
    </source>
</evidence>
<feature type="transmembrane region" description="Helical" evidence="8">
    <location>
        <begin position="150"/>
        <end position="170"/>
    </location>
</feature>
<dbReference type="RefSeq" id="WP_344611497.1">
    <property type="nucleotide sequence ID" value="NZ_BAAARV010000015.1"/>
</dbReference>
<dbReference type="Pfam" id="PF03595">
    <property type="entry name" value="SLAC1"/>
    <property type="match status" value="1"/>
</dbReference>
<keyword evidence="3" id="KW-0813">Transport</keyword>
<dbReference type="PANTHER" id="PTHR31686">
    <property type="match status" value="1"/>
</dbReference>
<gene>
    <name evidence="9" type="ORF">GCM10010170_014840</name>
</gene>
<keyword evidence="5 8" id="KW-0812">Transmembrane</keyword>
<comment type="subcellular location">
    <subcellularLocation>
        <location evidence="1">Cell membrane</location>
        <topology evidence="1">Multi-pass membrane protein</topology>
    </subcellularLocation>
</comment>
<evidence type="ECO:0000256" key="8">
    <source>
        <dbReference type="SAM" id="Phobius"/>
    </source>
</evidence>
<dbReference type="InterPro" id="IPR004695">
    <property type="entry name" value="SLAC1/Mae1/Ssu1/TehA"/>
</dbReference>
<name>A0ABP5SN39_9ACTN</name>
<feature type="transmembrane region" description="Helical" evidence="8">
    <location>
        <begin position="53"/>
        <end position="74"/>
    </location>
</feature>